<protein>
    <submittedName>
        <fullName evidence="1">Uncharacterized protein</fullName>
    </submittedName>
</protein>
<accession>A0A392TKZ5</accession>
<feature type="non-terminal residue" evidence="1">
    <location>
        <position position="1"/>
    </location>
</feature>
<evidence type="ECO:0000313" key="1">
    <source>
        <dbReference type="EMBL" id="MCI61618.1"/>
    </source>
</evidence>
<dbReference type="AlphaFoldDB" id="A0A392TKZ5"/>
<dbReference type="EMBL" id="LXQA010602968">
    <property type="protein sequence ID" value="MCI61618.1"/>
    <property type="molecule type" value="Genomic_DNA"/>
</dbReference>
<proteinExistence type="predicted"/>
<keyword evidence="2" id="KW-1185">Reference proteome</keyword>
<evidence type="ECO:0000313" key="2">
    <source>
        <dbReference type="Proteomes" id="UP000265520"/>
    </source>
</evidence>
<name>A0A392TKZ5_9FABA</name>
<organism evidence="1 2">
    <name type="scientific">Trifolium medium</name>
    <dbReference type="NCBI Taxonomy" id="97028"/>
    <lineage>
        <taxon>Eukaryota</taxon>
        <taxon>Viridiplantae</taxon>
        <taxon>Streptophyta</taxon>
        <taxon>Embryophyta</taxon>
        <taxon>Tracheophyta</taxon>
        <taxon>Spermatophyta</taxon>
        <taxon>Magnoliopsida</taxon>
        <taxon>eudicotyledons</taxon>
        <taxon>Gunneridae</taxon>
        <taxon>Pentapetalae</taxon>
        <taxon>rosids</taxon>
        <taxon>fabids</taxon>
        <taxon>Fabales</taxon>
        <taxon>Fabaceae</taxon>
        <taxon>Papilionoideae</taxon>
        <taxon>50 kb inversion clade</taxon>
        <taxon>NPAAA clade</taxon>
        <taxon>Hologalegina</taxon>
        <taxon>IRL clade</taxon>
        <taxon>Trifolieae</taxon>
        <taxon>Trifolium</taxon>
    </lineage>
</organism>
<sequence>LRGVFVRLEIGFTDTRGIINVFVLLETSFTDAGGVKSFLG</sequence>
<reference evidence="1 2" key="1">
    <citation type="journal article" date="2018" name="Front. Plant Sci.">
        <title>Red Clover (Trifolium pratense) and Zigzag Clover (T. medium) - A Picture of Genomic Similarities and Differences.</title>
        <authorList>
            <person name="Dluhosova J."/>
            <person name="Istvanek J."/>
            <person name="Nedelnik J."/>
            <person name="Repkova J."/>
        </authorList>
    </citation>
    <scope>NUCLEOTIDE SEQUENCE [LARGE SCALE GENOMIC DNA]</scope>
    <source>
        <strain evidence="2">cv. 10/8</strain>
        <tissue evidence="1">Leaf</tissue>
    </source>
</reference>
<comment type="caution">
    <text evidence="1">The sequence shown here is derived from an EMBL/GenBank/DDBJ whole genome shotgun (WGS) entry which is preliminary data.</text>
</comment>
<dbReference type="Proteomes" id="UP000265520">
    <property type="component" value="Unassembled WGS sequence"/>
</dbReference>